<keyword evidence="5 8" id="KW-0456">Lyase</keyword>
<comment type="catalytic activity">
    <reaction evidence="4 5">
        <text>7,8-dihydroneopterin 3'-triphosphate + H2O = 6-carboxy-5,6,7,8-tetrahydropterin + triphosphate + acetaldehyde + 2 H(+)</text>
        <dbReference type="Rhea" id="RHEA:27966"/>
        <dbReference type="ChEBI" id="CHEBI:15343"/>
        <dbReference type="ChEBI" id="CHEBI:15377"/>
        <dbReference type="ChEBI" id="CHEBI:15378"/>
        <dbReference type="ChEBI" id="CHEBI:18036"/>
        <dbReference type="ChEBI" id="CHEBI:58462"/>
        <dbReference type="ChEBI" id="CHEBI:61032"/>
        <dbReference type="EC" id="4.1.2.50"/>
    </reaction>
</comment>
<evidence type="ECO:0000313" key="8">
    <source>
        <dbReference type="EMBL" id="WIW71791.1"/>
    </source>
</evidence>
<sequence length="128" mass="14622">MYELTVIVEFEAAHRIVDYPGKCNRLHGHNWSVEVNVIGTKLNELGMLIDFKELKKEVNKIIEGLDHYYLNELDAFKVTNPTAENLAKYLYDELAKSLLLSGDTCVKSIKIWESPKSAVCYSRGKENV</sequence>
<dbReference type="GO" id="GO:0046872">
    <property type="term" value="F:metal ion binding"/>
    <property type="evidence" value="ECO:0007669"/>
    <property type="project" value="UniProtKB-KW"/>
</dbReference>
<accession>A0A9Y2ETM0</accession>
<comment type="similarity">
    <text evidence="2 5">Belongs to the PTPS family. QueD subfamily.</text>
</comment>
<comment type="cofactor">
    <cofactor evidence="5 7">
        <name>Zn(2+)</name>
        <dbReference type="ChEBI" id="CHEBI:29105"/>
    </cofactor>
    <text evidence="5 7">Binds 1 zinc ion per subunit.</text>
</comment>
<dbReference type="NCBIfam" id="TIGR03367">
    <property type="entry name" value="queuosine_QueD"/>
    <property type="match status" value="1"/>
</dbReference>
<feature type="binding site" evidence="7">
    <location>
        <position position="14"/>
    </location>
    <ligand>
        <name>Zn(2+)</name>
        <dbReference type="ChEBI" id="CHEBI:29105"/>
    </ligand>
</feature>
<keyword evidence="5" id="KW-0671">Queuosine biosynthesis</keyword>
<dbReference type="EC" id="4.-.-.-" evidence="5"/>
<evidence type="ECO:0000256" key="7">
    <source>
        <dbReference type="PIRSR" id="PIRSR006113-2"/>
    </source>
</evidence>
<reference evidence="8" key="1">
    <citation type="submission" date="2023-03" db="EMBL/GenBank/DDBJ databases">
        <title>Selenobaculum gbiensis gen. nov. sp. nov., a new bacterium isolated from the gut microbiota of IBD patient.</title>
        <authorList>
            <person name="Yeo S."/>
            <person name="Park H."/>
            <person name="Huh C.S."/>
        </authorList>
    </citation>
    <scope>NUCLEOTIDE SEQUENCE</scope>
    <source>
        <strain evidence="8">ICN-92133</strain>
    </source>
</reference>
<dbReference type="AlphaFoldDB" id="A0A9Y2ETM0"/>
<feature type="binding site" evidence="7">
    <location>
        <position position="29"/>
    </location>
    <ligand>
        <name>Zn(2+)</name>
        <dbReference type="ChEBI" id="CHEBI:29105"/>
    </ligand>
</feature>
<evidence type="ECO:0000256" key="4">
    <source>
        <dbReference type="ARBA" id="ARBA00048807"/>
    </source>
</evidence>
<feature type="active site" description="Proton acceptor" evidence="6">
    <location>
        <position position="23"/>
    </location>
</feature>
<dbReference type="PANTHER" id="PTHR12589:SF8">
    <property type="entry name" value="6-CARBOXY-5,6,7,8-TETRAHYDROPTERIN SYNTHASE"/>
    <property type="match status" value="1"/>
</dbReference>
<feature type="binding site" evidence="7">
    <location>
        <position position="27"/>
    </location>
    <ligand>
        <name>Zn(2+)</name>
        <dbReference type="ChEBI" id="CHEBI:29105"/>
    </ligand>
</feature>
<keyword evidence="5 7" id="KW-0479">Metal-binding</keyword>
<name>A0A9Y2ETM0_9FIRM</name>
<dbReference type="GO" id="GO:0008616">
    <property type="term" value="P:tRNA queuosine(34) biosynthetic process"/>
    <property type="evidence" value="ECO:0007669"/>
    <property type="project" value="UniProtKB-KW"/>
</dbReference>
<keyword evidence="9" id="KW-1185">Reference proteome</keyword>
<feature type="active site" description="Charge relay system" evidence="6">
    <location>
        <position position="67"/>
    </location>
</feature>
<organism evidence="8 9">
    <name type="scientific">Selenobaculum gibii</name>
    <dbReference type="NCBI Taxonomy" id="3054208"/>
    <lineage>
        <taxon>Bacteria</taxon>
        <taxon>Bacillati</taxon>
        <taxon>Bacillota</taxon>
        <taxon>Negativicutes</taxon>
        <taxon>Selenomonadales</taxon>
        <taxon>Selenomonadaceae</taxon>
        <taxon>Selenobaculum</taxon>
    </lineage>
</organism>
<comment type="pathway">
    <text evidence="1 5">Purine metabolism; 7-cyano-7-deazaguanine biosynthesis.</text>
</comment>
<dbReference type="Proteomes" id="UP001243623">
    <property type="component" value="Chromosome"/>
</dbReference>
<dbReference type="RefSeq" id="WP_147668312.1">
    <property type="nucleotide sequence ID" value="NZ_CP120678.1"/>
</dbReference>
<protein>
    <recommendedName>
        <fullName evidence="3 5">6-carboxy-5,6,7,8-tetrahydropterin synthase</fullName>
        <ecNumber evidence="5">4.-.-.-</ecNumber>
    </recommendedName>
</protein>
<evidence type="ECO:0000256" key="2">
    <source>
        <dbReference type="ARBA" id="ARBA00008900"/>
    </source>
</evidence>
<feature type="active site" description="Charge relay system" evidence="6">
    <location>
        <position position="113"/>
    </location>
</feature>
<gene>
    <name evidence="8" type="primary">queD</name>
    <name evidence="8" type="ORF">P3F81_05730</name>
</gene>
<dbReference type="GO" id="GO:0070497">
    <property type="term" value="F:6-carboxytetrahydropterin synthase activity"/>
    <property type="evidence" value="ECO:0007669"/>
    <property type="project" value="UniProtKB-EC"/>
</dbReference>
<dbReference type="EMBL" id="CP120678">
    <property type="protein sequence ID" value="WIW71791.1"/>
    <property type="molecule type" value="Genomic_DNA"/>
</dbReference>
<evidence type="ECO:0000256" key="1">
    <source>
        <dbReference type="ARBA" id="ARBA00005061"/>
    </source>
</evidence>
<dbReference type="InterPro" id="IPR007115">
    <property type="entry name" value="6-PTP_synth/QueD"/>
</dbReference>
<evidence type="ECO:0000256" key="3">
    <source>
        <dbReference type="ARBA" id="ARBA00018141"/>
    </source>
</evidence>
<dbReference type="Pfam" id="PF01242">
    <property type="entry name" value="PTPS"/>
    <property type="match status" value="1"/>
</dbReference>
<dbReference type="SUPFAM" id="SSF55620">
    <property type="entry name" value="Tetrahydrobiopterin biosynthesis enzymes-like"/>
    <property type="match status" value="1"/>
</dbReference>
<proteinExistence type="inferred from homology"/>
<evidence type="ECO:0000313" key="9">
    <source>
        <dbReference type="Proteomes" id="UP001243623"/>
    </source>
</evidence>
<keyword evidence="5 7" id="KW-0862">Zinc</keyword>
<evidence type="ECO:0000256" key="6">
    <source>
        <dbReference type="PIRSR" id="PIRSR006113-1"/>
    </source>
</evidence>
<dbReference type="KEGG" id="sgbi:P3F81_05730"/>
<dbReference type="InterPro" id="IPR038418">
    <property type="entry name" value="6-PTP_synth/QueD_sf"/>
</dbReference>
<dbReference type="PANTHER" id="PTHR12589">
    <property type="entry name" value="PYRUVOYL TETRAHYDROBIOPTERIN SYNTHASE"/>
    <property type="match status" value="1"/>
</dbReference>
<dbReference type="Gene3D" id="3.30.479.10">
    <property type="entry name" value="6-pyruvoyl tetrahydropterin synthase/QueD"/>
    <property type="match status" value="1"/>
</dbReference>
<dbReference type="PIRSF" id="PIRSF006113">
    <property type="entry name" value="PTP_synth"/>
    <property type="match status" value="1"/>
</dbReference>
<evidence type="ECO:0000256" key="5">
    <source>
        <dbReference type="PIRNR" id="PIRNR006113"/>
    </source>
</evidence>